<dbReference type="PROSITE" id="PS50011">
    <property type="entry name" value="PROTEIN_KINASE_DOM"/>
    <property type="match status" value="1"/>
</dbReference>
<dbReference type="PANTHER" id="PTHR48016">
    <property type="entry name" value="MAP KINASE KINASE KINASE SSK2-RELATED-RELATED"/>
    <property type="match status" value="1"/>
</dbReference>
<protein>
    <recommendedName>
        <fullName evidence="6">Protein kinase domain-containing protein</fullName>
    </recommendedName>
</protein>
<evidence type="ECO:0000259" key="6">
    <source>
        <dbReference type="PROSITE" id="PS50011"/>
    </source>
</evidence>
<keyword evidence="3" id="KW-0418">Kinase</keyword>
<feature type="domain" description="Protein kinase" evidence="6">
    <location>
        <begin position="1"/>
        <end position="251"/>
    </location>
</feature>
<name>A0ABV0PDY0_9TELE</name>
<dbReference type="InterPro" id="IPR000719">
    <property type="entry name" value="Prot_kinase_dom"/>
</dbReference>
<feature type="compositionally biased region" description="Basic residues" evidence="5">
    <location>
        <begin position="29"/>
        <end position="56"/>
    </location>
</feature>
<evidence type="ECO:0000256" key="5">
    <source>
        <dbReference type="SAM" id="MobiDB-lite"/>
    </source>
</evidence>
<accession>A0ABV0PDY0</accession>
<dbReference type="PANTHER" id="PTHR48016:SF9">
    <property type="entry name" value="MITOGEN-ACTIVATED PROTEIN KINASE KINASE KINASE 14"/>
    <property type="match status" value="1"/>
</dbReference>
<evidence type="ECO:0000313" key="7">
    <source>
        <dbReference type="EMBL" id="MEQ2181681.1"/>
    </source>
</evidence>
<sequence length="427" mass="47963">MCKTGADHNHVACPISASFQEAHLTREKKSQRRQKSKGKRKKQGKGKEKQRRRHRIPSGVPEQESGLIQEFSNGGISDFSTSRCSSVESLVEQECGHPLYNRQIYPTGSSCSPLNWPRQVFDHLSSFQPYEQDISSDSLSSLGDCSLALADLKGTETHMAPEIVKGEPRGAKADVWSSCCMLLHMLNGCQPWTRYYTCKLYLKIANEPPPIGEIPCDCSPLTAEVLKAGLQKDPVKRLSASQLKENTDRALKEGLRTMEISPSEPKRESLNAPQMLIPEPNLKRNNKITTVPELELRKLERAVCLSFLLRRCRSSSCLALTVTIIATGNYGIKRGGCLHQRLQQEKNSNQRETSGEERVFTLETQHSQQISHDDEVLESGLELRCVPAPDFSSAWRWRVRDGVLETNKIPHLYLPLAEVPLIHSLLK</sequence>
<keyword evidence="2" id="KW-0547">Nucleotide-binding</keyword>
<dbReference type="EMBL" id="JAHRIO010070936">
    <property type="protein sequence ID" value="MEQ2181681.1"/>
    <property type="molecule type" value="Genomic_DNA"/>
</dbReference>
<organism evidence="7 8">
    <name type="scientific">Goodea atripinnis</name>
    <dbReference type="NCBI Taxonomy" id="208336"/>
    <lineage>
        <taxon>Eukaryota</taxon>
        <taxon>Metazoa</taxon>
        <taxon>Chordata</taxon>
        <taxon>Craniata</taxon>
        <taxon>Vertebrata</taxon>
        <taxon>Euteleostomi</taxon>
        <taxon>Actinopterygii</taxon>
        <taxon>Neopterygii</taxon>
        <taxon>Teleostei</taxon>
        <taxon>Neoteleostei</taxon>
        <taxon>Acanthomorphata</taxon>
        <taxon>Ovalentaria</taxon>
        <taxon>Atherinomorphae</taxon>
        <taxon>Cyprinodontiformes</taxon>
        <taxon>Goodeidae</taxon>
        <taxon>Goodea</taxon>
    </lineage>
</organism>
<keyword evidence="8" id="KW-1185">Reference proteome</keyword>
<evidence type="ECO:0000313" key="8">
    <source>
        <dbReference type="Proteomes" id="UP001476798"/>
    </source>
</evidence>
<proteinExistence type="predicted"/>
<keyword evidence="4" id="KW-0067">ATP-binding</keyword>
<evidence type="ECO:0000256" key="2">
    <source>
        <dbReference type="ARBA" id="ARBA00022741"/>
    </source>
</evidence>
<dbReference type="Gene3D" id="1.10.510.10">
    <property type="entry name" value="Transferase(Phosphotransferase) domain 1"/>
    <property type="match status" value="1"/>
</dbReference>
<dbReference type="SUPFAM" id="SSF56112">
    <property type="entry name" value="Protein kinase-like (PK-like)"/>
    <property type="match status" value="1"/>
</dbReference>
<dbReference type="Proteomes" id="UP001476798">
    <property type="component" value="Unassembled WGS sequence"/>
</dbReference>
<evidence type="ECO:0000256" key="1">
    <source>
        <dbReference type="ARBA" id="ARBA00022679"/>
    </source>
</evidence>
<keyword evidence="1" id="KW-0808">Transferase</keyword>
<dbReference type="InterPro" id="IPR050538">
    <property type="entry name" value="MAP_kinase_kinase_kinase"/>
</dbReference>
<feature type="region of interest" description="Disordered" evidence="5">
    <location>
        <begin position="20"/>
        <end position="66"/>
    </location>
</feature>
<evidence type="ECO:0000256" key="4">
    <source>
        <dbReference type="ARBA" id="ARBA00022840"/>
    </source>
</evidence>
<gene>
    <name evidence="7" type="ORF">GOODEAATRI_014037</name>
</gene>
<comment type="caution">
    <text evidence="7">The sequence shown here is derived from an EMBL/GenBank/DDBJ whole genome shotgun (WGS) entry which is preliminary data.</text>
</comment>
<dbReference type="Pfam" id="PF00069">
    <property type="entry name" value="Pkinase"/>
    <property type="match status" value="1"/>
</dbReference>
<evidence type="ECO:0000256" key="3">
    <source>
        <dbReference type="ARBA" id="ARBA00022777"/>
    </source>
</evidence>
<dbReference type="InterPro" id="IPR011009">
    <property type="entry name" value="Kinase-like_dom_sf"/>
</dbReference>
<reference evidence="7 8" key="1">
    <citation type="submission" date="2021-06" db="EMBL/GenBank/DDBJ databases">
        <authorList>
            <person name="Palmer J.M."/>
        </authorList>
    </citation>
    <scope>NUCLEOTIDE SEQUENCE [LARGE SCALE GENOMIC DNA]</scope>
    <source>
        <strain evidence="7 8">GA_2019</strain>
        <tissue evidence="7">Muscle</tissue>
    </source>
</reference>